<evidence type="ECO:0000313" key="3">
    <source>
        <dbReference type="EMBL" id="HGL16955.1"/>
    </source>
</evidence>
<name>A0A7V3ZX50_UNCW3</name>
<dbReference type="EMBL" id="DTDJ01000012">
    <property type="protein sequence ID" value="HGL16955.1"/>
    <property type="molecule type" value="Genomic_DNA"/>
</dbReference>
<feature type="chain" id="PRO_5030526312" description="Outer membrane protein beta-barrel domain-containing protein" evidence="1">
    <location>
        <begin position="20"/>
        <end position="212"/>
    </location>
</feature>
<keyword evidence="1" id="KW-0732">Signal</keyword>
<comment type="caution">
    <text evidence="3">The sequence shown here is derived from an EMBL/GenBank/DDBJ whole genome shotgun (WGS) entry which is preliminary data.</text>
</comment>
<reference evidence="3" key="1">
    <citation type="journal article" date="2020" name="mSystems">
        <title>Genome- and Community-Level Interaction Insights into Carbon Utilization and Element Cycling Functions of Hydrothermarchaeota in Hydrothermal Sediment.</title>
        <authorList>
            <person name="Zhou Z."/>
            <person name="Liu Y."/>
            <person name="Xu W."/>
            <person name="Pan J."/>
            <person name="Luo Z.H."/>
            <person name="Li M."/>
        </authorList>
    </citation>
    <scope>NUCLEOTIDE SEQUENCE [LARGE SCALE GENOMIC DNA]</scope>
    <source>
        <strain evidence="3">SpSt-69</strain>
    </source>
</reference>
<evidence type="ECO:0000259" key="2">
    <source>
        <dbReference type="Pfam" id="PF13568"/>
    </source>
</evidence>
<dbReference type="Pfam" id="PF13568">
    <property type="entry name" value="OMP_b-brl_2"/>
    <property type="match status" value="1"/>
</dbReference>
<dbReference type="SUPFAM" id="SSF103515">
    <property type="entry name" value="Autotransporter"/>
    <property type="match status" value="1"/>
</dbReference>
<protein>
    <recommendedName>
        <fullName evidence="2">Outer membrane protein beta-barrel domain-containing protein</fullName>
    </recommendedName>
</protein>
<dbReference type="AlphaFoldDB" id="A0A7V3ZX50"/>
<feature type="domain" description="Outer membrane protein beta-barrel" evidence="2">
    <location>
        <begin position="47"/>
        <end position="171"/>
    </location>
</feature>
<dbReference type="InterPro" id="IPR036709">
    <property type="entry name" value="Autotransporte_beta_dom_sf"/>
</dbReference>
<gene>
    <name evidence="3" type="ORF">ENU66_01250</name>
</gene>
<feature type="signal peptide" evidence="1">
    <location>
        <begin position="1"/>
        <end position="19"/>
    </location>
</feature>
<dbReference type="InterPro" id="IPR025665">
    <property type="entry name" value="Beta-barrel_OMP_2"/>
</dbReference>
<dbReference type="Gene3D" id="2.40.160.20">
    <property type="match status" value="1"/>
</dbReference>
<organism evidence="3">
    <name type="scientific">candidate division WOR-3 bacterium</name>
    <dbReference type="NCBI Taxonomy" id="2052148"/>
    <lineage>
        <taxon>Bacteria</taxon>
        <taxon>Bacteria division WOR-3</taxon>
    </lineage>
</organism>
<evidence type="ECO:0000256" key="1">
    <source>
        <dbReference type="SAM" id="SignalP"/>
    </source>
</evidence>
<accession>A0A7V3ZX50</accession>
<proteinExistence type="predicted"/>
<sequence length="212" mass="23194">MKKLLGTVLLLFVLSQAHAGTWIGFGNYIPSPDTTYGILSALTPRVVAIRMGTNFKIEPSIMISYSRLSSNGYANIGAVDTFDIDQTMLTFMVKGIVPFVDLQKLSFYGFGGFGFGYGTEKTTYKETFGGITEGDYDKESVFEFLVPFGMGIQVNLSNNVSLALDFESGLSFSRISAEEKRGNTTTDLGSASLLNIALQNQVLRFILFFGIN</sequence>